<reference evidence="2 3" key="1">
    <citation type="submission" date="2016-11" db="EMBL/GenBank/DDBJ databases">
        <title>Gramella sp. LPB0144 isolated from marine environment.</title>
        <authorList>
            <person name="Kim E."/>
            <person name="Yi H."/>
        </authorList>
    </citation>
    <scope>NUCLEOTIDE SEQUENCE [LARGE SCALE GENOMIC DNA]</scope>
    <source>
        <strain evidence="2 3">LPB0144</strain>
    </source>
</reference>
<dbReference type="InterPro" id="IPR045736">
    <property type="entry name" value="START_2"/>
</dbReference>
<dbReference type="SUPFAM" id="SSF55961">
    <property type="entry name" value="Bet v1-like"/>
    <property type="match status" value="1"/>
</dbReference>
<evidence type="ECO:0000313" key="2">
    <source>
        <dbReference type="EMBL" id="APG59685.1"/>
    </source>
</evidence>
<dbReference type="Gene3D" id="3.30.530.20">
    <property type="match status" value="1"/>
</dbReference>
<dbReference type="EMBL" id="CP018153">
    <property type="protein sequence ID" value="APG59685.1"/>
    <property type="molecule type" value="Genomic_DNA"/>
</dbReference>
<dbReference type="Proteomes" id="UP000182510">
    <property type="component" value="Chromosome"/>
</dbReference>
<protein>
    <recommendedName>
        <fullName evidence="1">START-like domain-containing protein</fullName>
    </recommendedName>
</protein>
<sequence length="128" mass="15062">MSEKIKYEMEFPIQASPSLLYQYISTPSGLSEWYADNVNSRGEFFTFIWEGSEEKAKLISKKSDERIKFKWIDDEDTPYFFELRIQVDDITKDVSLMITDYAEEDEIDEGKMLWDNMVSDLKQILGSV</sequence>
<dbReference type="Pfam" id="PF19569">
    <property type="entry name" value="START_2"/>
    <property type="match status" value="1"/>
</dbReference>
<organism evidence="2 3">
    <name type="scientific">Christiangramia salexigens</name>
    <dbReference type="NCBI Taxonomy" id="1913577"/>
    <lineage>
        <taxon>Bacteria</taxon>
        <taxon>Pseudomonadati</taxon>
        <taxon>Bacteroidota</taxon>
        <taxon>Flavobacteriia</taxon>
        <taxon>Flavobacteriales</taxon>
        <taxon>Flavobacteriaceae</taxon>
        <taxon>Christiangramia</taxon>
    </lineage>
</organism>
<dbReference type="AlphaFoldDB" id="A0A1L3J3H9"/>
<dbReference type="RefSeq" id="WP_072552339.1">
    <property type="nucleotide sequence ID" value="NZ_CP018153.1"/>
</dbReference>
<dbReference type="InterPro" id="IPR023393">
    <property type="entry name" value="START-like_dom_sf"/>
</dbReference>
<gene>
    <name evidence="2" type="ORF">LPB144_04325</name>
</gene>
<accession>A0A1L3J3H9</accession>
<evidence type="ECO:0000259" key="1">
    <source>
        <dbReference type="Pfam" id="PF19569"/>
    </source>
</evidence>
<keyword evidence="3" id="KW-1185">Reference proteome</keyword>
<proteinExistence type="predicted"/>
<dbReference type="STRING" id="1913577.LPB144_04325"/>
<dbReference type="OrthoDB" id="667567at2"/>
<evidence type="ECO:0000313" key="3">
    <source>
        <dbReference type="Proteomes" id="UP000182510"/>
    </source>
</evidence>
<dbReference type="KEGG" id="grl:LPB144_04325"/>
<name>A0A1L3J3H9_9FLAO</name>
<feature type="domain" description="START-like" evidence="1">
    <location>
        <begin position="1"/>
        <end position="126"/>
    </location>
</feature>